<evidence type="ECO:0000313" key="6">
    <source>
        <dbReference type="Proteomes" id="UP000272192"/>
    </source>
</evidence>
<gene>
    <name evidence="5" type="ORF">DB721_09750</name>
</gene>
<feature type="non-terminal residue" evidence="5">
    <location>
        <position position="1"/>
    </location>
</feature>
<dbReference type="Gene3D" id="1.10.730.20">
    <property type="match status" value="1"/>
</dbReference>
<dbReference type="GO" id="GO:0004812">
    <property type="term" value="F:aminoacyl-tRNA ligase activity"/>
    <property type="evidence" value="ECO:0007669"/>
    <property type="project" value="UniProtKB-KW"/>
</dbReference>
<protein>
    <submittedName>
        <fullName evidence="5">Isoleucine--tRNA ligase</fullName>
    </submittedName>
</protein>
<keyword evidence="2" id="KW-0547">Nucleotide-binding</keyword>
<keyword evidence="1 5" id="KW-0436">Ligase</keyword>
<dbReference type="SUPFAM" id="SSF47323">
    <property type="entry name" value="Anticodon-binding domain of a subclass of class I aminoacyl-tRNA synthetases"/>
    <property type="match status" value="1"/>
</dbReference>
<feature type="non-terminal residue" evidence="5">
    <location>
        <position position="145"/>
    </location>
</feature>
<organism evidence="5 6">
    <name type="scientific">Helicobacter pylori</name>
    <name type="common">Campylobacter pylori</name>
    <dbReference type="NCBI Taxonomy" id="210"/>
    <lineage>
        <taxon>Bacteria</taxon>
        <taxon>Pseudomonadati</taxon>
        <taxon>Campylobacterota</taxon>
        <taxon>Epsilonproteobacteria</taxon>
        <taxon>Campylobacterales</taxon>
        <taxon>Helicobacteraceae</taxon>
        <taxon>Helicobacter</taxon>
    </lineage>
</organism>
<evidence type="ECO:0000256" key="2">
    <source>
        <dbReference type="ARBA" id="ARBA00022741"/>
    </source>
</evidence>
<evidence type="ECO:0000313" key="5">
    <source>
        <dbReference type="EMBL" id="RKU88920.1"/>
    </source>
</evidence>
<evidence type="ECO:0000256" key="4">
    <source>
        <dbReference type="ARBA" id="ARBA00023146"/>
    </source>
</evidence>
<dbReference type="InterPro" id="IPR009080">
    <property type="entry name" value="tRNAsynth_Ia_anticodon-bd"/>
</dbReference>
<name>A0A7Z6X674_HELPX</name>
<reference evidence="5 6" key="1">
    <citation type="submission" date="2018-04" db="EMBL/GenBank/DDBJ databases">
        <title>Complete genome sequences of Helicobacter pylori.</title>
        <authorList>
            <person name="Palau M."/>
            <person name="Minana-Galbis D."/>
        </authorList>
    </citation>
    <scope>NUCLEOTIDE SEQUENCE [LARGE SCALE GENOMIC DNA]</scope>
    <source>
        <strain evidence="5 6">B518</strain>
    </source>
</reference>
<keyword evidence="4" id="KW-0030">Aminoacyl-tRNA synthetase</keyword>
<proteinExistence type="predicted"/>
<keyword evidence="3" id="KW-0067">ATP-binding</keyword>
<dbReference type="GO" id="GO:0005524">
    <property type="term" value="F:ATP binding"/>
    <property type="evidence" value="ECO:0007669"/>
    <property type="project" value="UniProtKB-KW"/>
</dbReference>
<dbReference type="Proteomes" id="UP000272192">
    <property type="component" value="Unassembled WGS sequence"/>
</dbReference>
<sequence>LLAVASQLCYFLAPILTHTIEEVLEHSQVLCAFLQAKDVFDLRGINILEKLHLKEFKKPENFEAVLALRSAFNEELDRLKKEGVIKNSLECAIEVKEKALRENLVEELLMVSFVGVAKERLSETPAFTLFKAPFYKCPRCWRFKS</sequence>
<accession>A0A7Z6X674</accession>
<evidence type="ECO:0000256" key="1">
    <source>
        <dbReference type="ARBA" id="ARBA00022598"/>
    </source>
</evidence>
<dbReference type="AlphaFoldDB" id="A0A7Z6X674"/>
<comment type="caution">
    <text evidence="5">The sequence shown here is derived from an EMBL/GenBank/DDBJ whole genome shotgun (WGS) entry which is preliminary data.</text>
</comment>
<evidence type="ECO:0000256" key="3">
    <source>
        <dbReference type="ARBA" id="ARBA00022840"/>
    </source>
</evidence>
<dbReference type="EMBL" id="QELB01000266">
    <property type="protein sequence ID" value="RKU88920.1"/>
    <property type="molecule type" value="Genomic_DNA"/>
</dbReference>
<dbReference type="GO" id="GO:0006418">
    <property type="term" value="P:tRNA aminoacylation for protein translation"/>
    <property type="evidence" value="ECO:0007669"/>
    <property type="project" value="InterPro"/>
</dbReference>